<dbReference type="GO" id="GO:0005886">
    <property type="term" value="C:plasma membrane"/>
    <property type="evidence" value="ECO:0007669"/>
    <property type="project" value="UniProtKB-SubCell"/>
</dbReference>
<dbReference type="InterPro" id="IPR001851">
    <property type="entry name" value="ABC_transp_permease"/>
</dbReference>
<dbReference type="EMBL" id="CYSB01000019">
    <property type="protein sequence ID" value="CUH64762.1"/>
    <property type="molecule type" value="Genomic_DNA"/>
</dbReference>
<keyword evidence="6 9" id="KW-1133">Transmembrane helix</keyword>
<feature type="transmembrane region" description="Helical" evidence="9">
    <location>
        <begin position="193"/>
        <end position="215"/>
    </location>
</feature>
<protein>
    <submittedName>
        <fullName evidence="11">LIV-I protein H</fullName>
    </submittedName>
</protein>
<dbReference type="EMBL" id="CYSC01000033">
    <property type="protein sequence ID" value="CUH72647.1"/>
    <property type="molecule type" value="Genomic_DNA"/>
</dbReference>
<dbReference type="PANTHER" id="PTHR11795">
    <property type="entry name" value="BRANCHED-CHAIN AMINO ACID TRANSPORT SYSTEM PERMEASE PROTEIN LIVH"/>
    <property type="match status" value="1"/>
</dbReference>
<evidence type="ECO:0000256" key="3">
    <source>
        <dbReference type="ARBA" id="ARBA00022475"/>
    </source>
</evidence>
<dbReference type="PANTHER" id="PTHR11795:SF445">
    <property type="entry name" value="AMINO ACID ABC TRANSPORTER PERMEASE PROTEIN"/>
    <property type="match status" value="1"/>
</dbReference>
<name>A0A0N7LUY1_9RHOB</name>
<evidence type="ECO:0000313" key="11">
    <source>
        <dbReference type="EMBL" id="CUH72647.1"/>
    </source>
</evidence>
<keyword evidence="12" id="KW-1185">Reference proteome</keyword>
<dbReference type="Proteomes" id="UP000051887">
    <property type="component" value="Unassembled WGS sequence"/>
</dbReference>
<reference evidence="10 12" key="2">
    <citation type="submission" date="2015-09" db="EMBL/GenBank/DDBJ databases">
        <authorList>
            <person name="Rodrigo-Torres L."/>
            <person name="Arahal D.R."/>
        </authorList>
    </citation>
    <scope>NUCLEOTIDE SEQUENCE [LARGE SCALE GENOMIC DNA]</scope>
    <source>
        <strain evidence="10 12">CECT 5118</strain>
    </source>
</reference>
<feature type="transmembrane region" description="Helical" evidence="9">
    <location>
        <begin position="35"/>
        <end position="52"/>
    </location>
</feature>
<comment type="similarity">
    <text evidence="8">Belongs to the binding-protein-dependent transport system permease family. LivHM subfamily.</text>
</comment>
<evidence type="ECO:0000313" key="10">
    <source>
        <dbReference type="EMBL" id="CUH64762.1"/>
    </source>
</evidence>
<proteinExistence type="inferred from homology"/>
<comment type="subcellular location">
    <subcellularLocation>
        <location evidence="1">Cell membrane</location>
        <topology evidence="1">Multi-pass membrane protein</topology>
    </subcellularLocation>
</comment>
<accession>A0A0N7LUY1</accession>
<evidence type="ECO:0000313" key="13">
    <source>
        <dbReference type="Proteomes" id="UP000051887"/>
    </source>
</evidence>
<evidence type="ECO:0000313" key="12">
    <source>
        <dbReference type="Proteomes" id="UP000051086"/>
    </source>
</evidence>
<feature type="transmembrane region" description="Helical" evidence="9">
    <location>
        <begin position="58"/>
        <end position="78"/>
    </location>
</feature>
<dbReference type="CDD" id="cd06582">
    <property type="entry name" value="TM_PBP1_LivH_like"/>
    <property type="match status" value="1"/>
</dbReference>
<gene>
    <name evidence="11" type="primary">livH_6</name>
    <name evidence="10" type="synonym">livH_1</name>
    <name evidence="10" type="ORF">TL5118_01008</name>
    <name evidence="11" type="ORF">TL5120_02440</name>
</gene>
<keyword evidence="2" id="KW-0813">Transport</keyword>
<dbReference type="RefSeq" id="WP_058243824.1">
    <property type="nucleotide sequence ID" value="NZ_CYSB01000019.1"/>
</dbReference>
<dbReference type="GO" id="GO:0006865">
    <property type="term" value="P:amino acid transport"/>
    <property type="evidence" value="ECO:0007669"/>
    <property type="project" value="UniProtKB-KW"/>
</dbReference>
<keyword evidence="4 9" id="KW-0812">Transmembrane</keyword>
<evidence type="ECO:0000256" key="2">
    <source>
        <dbReference type="ARBA" id="ARBA00022448"/>
    </source>
</evidence>
<feature type="transmembrane region" description="Helical" evidence="9">
    <location>
        <begin position="139"/>
        <end position="161"/>
    </location>
</feature>
<evidence type="ECO:0000256" key="6">
    <source>
        <dbReference type="ARBA" id="ARBA00022989"/>
    </source>
</evidence>
<evidence type="ECO:0000256" key="9">
    <source>
        <dbReference type="SAM" id="Phobius"/>
    </source>
</evidence>
<dbReference type="GO" id="GO:0022857">
    <property type="term" value="F:transmembrane transporter activity"/>
    <property type="evidence" value="ECO:0007669"/>
    <property type="project" value="InterPro"/>
</dbReference>
<dbReference type="Proteomes" id="UP000051086">
    <property type="component" value="Unassembled WGS sequence"/>
</dbReference>
<organism evidence="11 13">
    <name type="scientific">Thalassovita autumnalis</name>
    <dbReference type="NCBI Taxonomy" id="2072972"/>
    <lineage>
        <taxon>Bacteria</taxon>
        <taxon>Pseudomonadati</taxon>
        <taxon>Pseudomonadota</taxon>
        <taxon>Alphaproteobacteria</taxon>
        <taxon>Rhodobacterales</taxon>
        <taxon>Roseobacteraceae</taxon>
        <taxon>Thalassovita</taxon>
    </lineage>
</organism>
<feature type="transmembrane region" description="Helical" evidence="9">
    <location>
        <begin position="258"/>
        <end position="279"/>
    </location>
</feature>
<feature type="transmembrane region" description="Helical" evidence="9">
    <location>
        <begin position="227"/>
        <end position="252"/>
    </location>
</feature>
<feature type="transmembrane region" description="Helical" evidence="9">
    <location>
        <begin position="6"/>
        <end position="23"/>
    </location>
</feature>
<sequence length="290" mass="30490">MLLTTLMIGLVLGGTYALVALGLSMQYGIARIMNLAHGEFMIAAAFCAYVLFNGAGLPPLVTLLIALPLGYGLSWLVYSVMMHPLVKRAPNRGQLEADSILATFGLLFILQGIMLLVFGSDFTSYSYLNHPINLWGTNIAANRLVAFIVSLTLGLGLYVLITRTRWGATLRAVALSPASAPLVGIQVDKVARQAFAIGGSLAAGGGVLVSMFVTFSAAGGVVFTMKALIVVIMGGTGNLMGAIIAGLALGIIETFVTSYIDPGLSLASVYILFIIVLLWRPQGLFGTARS</sequence>
<keyword evidence="7 9" id="KW-0472">Membrane</keyword>
<keyword evidence="5" id="KW-0029">Amino-acid transport</keyword>
<dbReference type="InterPro" id="IPR052157">
    <property type="entry name" value="BCAA_transport_permease"/>
</dbReference>
<evidence type="ECO:0000256" key="7">
    <source>
        <dbReference type="ARBA" id="ARBA00023136"/>
    </source>
</evidence>
<keyword evidence="3" id="KW-1003">Cell membrane</keyword>
<reference evidence="11 13" key="1">
    <citation type="submission" date="2015-09" db="EMBL/GenBank/DDBJ databases">
        <authorList>
            <consortium name="Swine Surveillance"/>
        </authorList>
    </citation>
    <scope>NUCLEOTIDE SEQUENCE [LARGE SCALE GENOMIC DNA]</scope>
    <source>
        <strain evidence="11 13">5120</strain>
    </source>
</reference>
<evidence type="ECO:0000256" key="5">
    <source>
        <dbReference type="ARBA" id="ARBA00022970"/>
    </source>
</evidence>
<evidence type="ECO:0000256" key="4">
    <source>
        <dbReference type="ARBA" id="ARBA00022692"/>
    </source>
</evidence>
<feature type="transmembrane region" description="Helical" evidence="9">
    <location>
        <begin position="99"/>
        <end position="119"/>
    </location>
</feature>
<dbReference type="AlphaFoldDB" id="A0A0N7LUY1"/>
<dbReference type="OrthoDB" id="9807115at2"/>
<dbReference type="Pfam" id="PF02653">
    <property type="entry name" value="BPD_transp_2"/>
    <property type="match status" value="1"/>
</dbReference>
<evidence type="ECO:0000256" key="1">
    <source>
        <dbReference type="ARBA" id="ARBA00004651"/>
    </source>
</evidence>
<evidence type="ECO:0000256" key="8">
    <source>
        <dbReference type="ARBA" id="ARBA00037998"/>
    </source>
</evidence>